<dbReference type="InterPro" id="IPR036721">
    <property type="entry name" value="RCK_C_sf"/>
</dbReference>
<dbReference type="GO" id="GO:0005886">
    <property type="term" value="C:plasma membrane"/>
    <property type="evidence" value="ECO:0007669"/>
    <property type="project" value="TreeGrafter"/>
</dbReference>
<dbReference type="PANTHER" id="PTHR43652:SF2">
    <property type="entry name" value="BASIC AMINO ACID ANTIPORTER YFCC-RELATED"/>
    <property type="match status" value="1"/>
</dbReference>
<keyword evidence="5 7" id="KW-1133">Transmembrane helix</keyword>
<gene>
    <name evidence="9" type="primary">VP0295</name>
    <name evidence="9" type="ordered locus">PBPRA3309</name>
</gene>
<feature type="transmembrane region" description="Helical" evidence="7">
    <location>
        <begin position="142"/>
        <end position="167"/>
    </location>
</feature>
<evidence type="ECO:0000313" key="9">
    <source>
        <dbReference type="EMBL" id="CAG21607.1"/>
    </source>
</evidence>
<evidence type="ECO:0000256" key="4">
    <source>
        <dbReference type="ARBA" id="ARBA00022737"/>
    </source>
</evidence>
<evidence type="ECO:0000256" key="5">
    <source>
        <dbReference type="ARBA" id="ARBA00022989"/>
    </source>
</evidence>
<feature type="transmembrane region" description="Helical" evidence="7">
    <location>
        <begin position="396"/>
        <end position="414"/>
    </location>
</feature>
<dbReference type="SUPFAM" id="SSF116726">
    <property type="entry name" value="TrkA C-terminal domain-like"/>
    <property type="match status" value="2"/>
</dbReference>
<feature type="transmembrane region" description="Helical" evidence="7">
    <location>
        <begin position="445"/>
        <end position="465"/>
    </location>
</feature>
<evidence type="ECO:0000256" key="6">
    <source>
        <dbReference type="ARBA" id="ARBA00023136"/>
    </source>
</evidence>
<dbReference type="STRING" id="298386.PBPRA3309"/>
<dbReference type="HOGENOM" id="CLU_005170_6_2_6"/>
<feature type="transmembrane region" description="Helical" evidence="7">
    <location>
        <begin position="12"/>
        <end position="32"/>
    </location>
</feature>
<dbReference type="GO" id="GO:0008324">
    <property type="term" value="F:monoatomic cation transmembrane transporter activity"/>
    <property type="evidence" value="ECO:0007669"/>
    <property type="project" value="InterPro"/>
</dbReference>
<dbReference type="InterPro" id="IPR004680">
    <property type="entry name" value="Cit_transptr-like_dom"/>
</dbReference>
<dbReference type="PROSITE" id="PS51202">
    <property type="entry name" value="RCK_C"/>
    <property type="match status" value="2"/>
</dbReference>
<keyword evidence="4" id="KW-0677">Repeat</keyword>
<proteinExistence type="predicted"/>
<reference evidence="10" key="1">
    <citation type="journal article" date="2005" name="Science">
        <title>Life at depth: Photobacterium profundum genome sequence and expression analysis.</title>
        <authorList>
            <person name="Vezzi A."/>
            <person name="Campanaro S."/>
            <person name="D'Angelo M."/>
            <person name="Simonato F."/>
            <person name="Vitulo N."/>
            <person name="Lauro F.M."/>
            <person name="Cestaro A."/>
            <person name="Malacrida G."/>
            <person name="Simionati B."/>
            <person name="Cannata N."/>
            <person name="Romualdi C."/>
            <person name="Bartlett D.H."/>
            <person name="Valle G."/>
        </authorList>
    </citation>
    <scope>NUCLEOTIDE SEQUENCE [LARGE SCALE GENOMIC DNA]</scope>
    <source>
        <strain evidence="10">ATCC BAA-1253 / SS9</strain>
    </source>
</reference>
<evidence type="ECO:0000256" key="1">
    <source>
        <dbReference type="ARBA" id="ARBA00004141"/>
    </source>
</evidence>
<evidence type="ECO:0000313" key="10">
    <source>
        <dbReference type="Proteomes" id="UP000000593"/>
    </source>
</evidence>
<feature type="domain" description="RCK C-terminal" evidence="8">
    <location>
        <begin position="207"/>
        <end position="292"/>
    </location>
</feature>
<dbReference type="InterPro" id="IPR006037">
    <property type="entry name" value="RCK_C"/>
</dbReference>
<name>Q6LM70_PHOPR</name>
<dbReference type="Gene3D" id="3.30.70.1450">
    <property type="entry name" value="Regulator of K+ conductance, C-terminal domain"/>
    <property type="match status" value="2"/>
</dbReference>
<keyword evidence="6 7" id="KW-0472">Membrane</keyword>
<feature type="domain" description="RCK C-terminal" evidence="8">
    <location>
        <begin position="293"/>
        <end position="377"/>
    </location>
</feature>
<feature type="transmembrane region" description="Helical" evidence="7">
    <location>
        <begin position="39"/>
        <end position="58"/>
    </location>
</feature>
<feature type="transmembrane region" description="Helical" evidence="7">
    <location>
        <begin position="527"/>
        <end position="545"/>
    </location>
</feature>
<dbReference type="eggNOG" id="COG0471">
    <property type="taxonomic scope" value="Bacteria"/>
</dbReference>
<dbReference type="EMBL" id="CR378673">
    <property type="protein sequence ID" value="CAG21607.1"/>
    <property type="molecule type" value="Genomic_DNA"/>
</dbReference>
<dbReference type="PANTHER" id="PTHR43652">
    <property type="entry name" value="BASIC AMINO ACID ANTIPORTER YFCC-RELATED"/>
    <property type="match status" value="1"/>
</dbReference>
<feature type="transmembrane region" description="Helical" evidence="7">
    <location>
        <begin position="565"/>
        <end position="585"/>
    </location>
</feature>
<dbReference type="eggNOG" id="COG0569">
    <property type="taxonomic scope" value="Bacteria"/>
</dbReference>
<evidence type="ECO:0000256" key="3">
    <source>
        <dbReference type="ARBA" id="ARBA00022692"/>
    </source>
</evidence>
<protein>
    <submittedName>
        <fullName evidence="9">Sodium/sulfate symporter</fullName>
    </submittedName>
</protein>
<keyword evidence="2" id="KW-0813">Transport</keyword>
<evidence type="ECO:0000259" key="8">
    <source>
        <dbReference type="PROSITE" id="PS51202"/>
    </source>
</evidence>
<dbReference type="InterPro" id="IPR051679">
    <property type="entry name" value="DASS-Related_Transporters"/>
</dbReference>
<evidence type="ECO:0000256" key="2">
    <source>
        <dbReference type="ARBA" id="ARBA00022448"/>
    </source>
</evidence>
<comment type="subcellular location">
    <subcellularLocation>
        <location evidence="1">Membrane</location>
        <topology evidence="1">Multi-pass membrane protein</topology>
    </subcellularLocation>
</comment>
<organism evidence="9 10">
    <name type="scientific">Photobacterium profundum (strain SS9)</name>
    <dbReference type="NCBI Taxonomy" id="298386"/>
    <lineage>
        <taxon>Bacteria</taxon>
        <taxon>Pseudomonadati</taxon>
        <taxon>Pseudomonadota</taxon>
        <taxon>Gammaproteobacteria</taxon>
        <taxon>Vibrionales</taxon>
        <taxon>Vibrionaceae</taxon>
        <taxon>Photobacterium</taxon>
    </lineage>
</organism>
<sequence>MPTTLVSYWGSSMSWEQGVVLAMLMVIVTCLITTKIKPAYLFAGSAFIGFQTGMIDLPTLAGNFTNSSLLTLVLLVLASIALEKTRLISWVGRQISEGGHSLVVAKLGLSTALLSSFTNNTAVVVSLIGAVKRNQTHAPSKLLIPLSYAAILGGTLTLIGTSTNLIINSFVVDAGLPSLGFFAPTMIGLAVLFVGLIVLIPLSHFLPSYDDGADDELPYFLEARIEGGSPLVGKTVSENGLRALRRLFLAELLRDGQTIAPVCPDTKLQAGDTLLFCGDVESVTTLQEINGLHLFGQHHLNGQSMMEVIVSHSAGIRGKTLKDVEFRDRFDAVVVAIRRGHERLAGGLGNIELHAGDTLVIVPGKKFHDKKQKLNREFVLVNGLDSSARLDGTKSLAVLIGFLMVIVAALSGVFPLIKGLAAYILVLLATGIISFTELKRQFPIDIFVIVGSALSLAQLMITSGLSERMGSMLMVSFNGWGIYGALIAVYLLTLILTELITNNAAAALSFPISYSLALGYGADPMPFIMAVLFGASASFISPYGYQTNLLVFSVGNYKLRDYLRIGLPISIVYSVVVLTLIPILFPF</sequence>
<dbReference type="KEGG" id="ppr:PBPRA3309"/>
<dbReference type="GO" id="GO:0006813">
    <property type="term" value="P:potassium ion transport"/>
    <property type="evidence" value="ECO:0007669"/>
    <property type="project" value="InterPro"/>
</dbReference>
<evidence type="ECO:0000256" key="7">
    <source>
        <dbReference type="SAM" id="Phobius"/>
    </source>
</evidence>
<keyword evidence="10" id="KW-1185">Reference proteome</keyword>
<dbReference type="Proteomes" id="UP000000593">
    <property type="component" value="Chromosome 1"/>
</dbReference>
<feature type="transmembrane region" description="Helical" evidence="7">
    <location>
        <begin position="477"/>
        <end position="497"/>
    </location>
</feature>
<dbReference type="AlphaFoldDB" id="Q6LM70"/>
<feature type="transmembrane region" description="Helical" evidence="7">
    <location>
        <begin position="179"/>
        <end position="200"/>
    </location>
</feature>
<dbReference type="Pfam" id="PF03600">
    <property type="entry name" value="CitMHS"/>
    <property type="match status" value="1"/>
</dbReference>
<accession>Q6LM70</accession>
<keyword evidence="3 7" id="KW-0812">Transmembrane</keyword>
<dbReference type="Pfam" id="PF02080">
    <property type="entry name" value="TrkA_C"/>
    <property type="match status" value="2"/>
</dbReference>